<dbReference type="WBParaSite" id="L893_g7950.t1">
    <property type="protein sequence ID" value="L893_g7950.t1"/>
    <property type="gene ID" value="L893_g7950"/>
</dbReference>
<dbReference type="AlphaFoldDB" id="A0A1I8AQ89"/>
<evidence type="ECO:0000313" key="1">
    <source>
        <dbReference type="Proteomes" id="UP000095287"/>
    </source>
</evidence>
<keyword evidence="1" id="KW-1185">Reference proteome</keyword>
<evidence type="ECO:0000313" key="2">
    <source>
        <dbReference type="WBParaSite" id="L893_g7950.t1"/>
    </source>
</evidence>
<name>A0A1I8AQ89_9BILA</name>
<dbReference type="Proteomes" id="UP000095287">
    <property type="component" value="Unplaced"/>
</dbReference>
<protein>
    <submittedName>
        <fullName evidence="2">FAD-dependent oxidoreductase</fullName>
    </submittedName>
</protein>
<reference evidence="2" key="1">
    <citation type="submission" date="2016-11" db="UniProtKB">
        <authorList>
            <consortium name="WormBaseParasite"/>
        </authorList>
    </citation>
    <scope>IDENTIFICATION</scope>
</reference>
<organism evidence="1 2">
    <name type="scientific">Steinernema glaseri</name>
    <dbReference type="NCBI Taxonomy" id="37863"/>
    <lineage>
        <taxon>Eukaryota</taxon>
        <taxon>Metazoa</taxon>
        <taxon>Ecdysozoa</taxon>
        <taxon>Nematoda</taxon>
        <taxon>Chromadorea</taxon>
        <taxon>Rhabditida</taxon>
        <taxon>Tylenchina</taxon>
        <taxon>Panagrolaimomorpha</taxon>
        <taxon>Strongyloidoidea</taxon>
        <taxon>Steinernematidae</taxon>
        <taxon>Steinernema</taxon>
    </lineage>
</organism>
<proteinExistence type="predicted"/>
<accession>A0A1I8AQ89</accession>
<sequence>MVCNGPPTGGPTMSHVLNSIVSALGLAQDALEHLHLHTAGALPSTFEVTEL</sequence>